<dbReference type="CDD" id="cd02248">
    <property type="entry name" value="Peptidase_C1A"/>
    <property type="match status" value="2"/>
</dbReference>
<dbReference type="PROSITE" id="PS00639">
    <property type="entry name" value="THIOL_PROTEASE_HIS"/>
    <property type="match status" value="1"/>
</dbReference>
<evidence type="ECO:0000256" key="1">
    <source>
        <dbReference type="ARBA" id="ARBA00008455"/>
    </source>
</evidence>
<feature type="domain" description="Peptidase C1A papain C-terminal" evidence="8">
    <location>
        <begin position="141"/>
        <end position="354"/>
    </location>
</feature>
<dbReference type="SUPFAM" id="SSF54001">
    <property type="entry name" value="Cysteine proteinases"/>
    <property type="match status" value="2"/>
</dbReference>
<dbReference type="FunFam" id="3.90.70.10:FF:000067">
    <property type="entry name" value="Senescence-specific cysteine protease"/>
    <property type="match status" value="2"/>
</dbReference>
<feature type="domain" description="Peptidase C1A papain C-terminal" evidence="8">
    <location>
        <begin position="483"/>
        <end position="701"/>
    </location>
</feature>
<feature type="signal peptide" evidence="7">
    <location>
        <begin position="1"/>
        <end position="32"/>
    </location>
</feature>
<name>A0A843WBH7_COLES</name>
<evidence type="ECO:0000256" key="2">
    <source>
        <dbReference type="ARBA" id="ARBA00022670"/>
    </source>
</evidence>
<protein>
    <submittedName>
        <fullName evidence="10">Uncharacterized protein</fullName>
    </submittedName>
</protein>
<evidence type="ECO:0000256" key="6">
    <source>
        <dbReference type="ARBA" id="ARBA00023157"/>
    </source>
</evidence>
<feature type="domain" description="Cathepsin propeptide inhibitor" evidence="9">
    <location>
        <begin position="51"/>
        <end position="109"/>
    </location>
</feature>
<dbReference type="Pfam" id="PF00112">
    <property type="entry name" value="Peptidase_C1"/>
    <property type="match status" value="2"/>
</dbReference>
<keyword evidence="3 7" id="KW-0732">Signal</keyword>
<keyword evidence="6" id="KW-1015">Disulfide bond</keyword>
<reference evidence="10" key="1">
    <citation type="submission" date="2017-07" db="EMBL/GenBank/DDBJ databases">
        <title>Taro Niue Genome Assembly and Annotation.</title>
        <authorList>
            <person name="Atibalentja N."/>
            <person name="Keating K."/>
            <person name="Fields C.J."/>
        </authorList>
    </citation>
    <scope>NUCLEOTIDE SEQUENCE</scope>
    <source>
        <strain evidence="10">Niue_2</strain>
        <tissue evidence="10">Leaf</tissue>
    </source>
</reference>
<gene>
    <name evidence="10" type="ORF">Taro_034899</name>
</gene>
<evidence type="ECO:0000259" key="9">
    <source>
        <dbReference type="SMART" id="SM00848"/>
    </source>
</evidence>
<dbReference type="GO" id="GO:0006508">
    <property type="term" value="P:proteolysis"/>
    <property type="evidence" value="ECO:0007669"/>
    <property type="project" value="UniProtKB-KW"/>
</dbReference>
<dbReference type="InterPro" id="IPR013201">
    <property type="entry name" value="Prot_inhib_I29"/>
</dbReference>
<proteinExistence type="inferred from homology"/>
<dbReference type="PRINTS" id="PR00705">
    <property type="entry name" value="PAPAIN"/>
</dbReference>
<sequence>MMRMGCCRNASSFTTSLVLVLILSRAWSSAEGERRSSGGLMRTEEEIKWLFEEWQVKHEKSYQDLEEKQKRFEIFRNNLQFIDEHNRPENNHSFTVGLNVFADLSDEEYRSMFLNPQLNMSRLFHDLPMSDLYLPTDQIEPPASVDWRHRGAVGPVKFQGDHCGSCWAFTVVATVEGINAIVTGDLISLSEQELVDCVDKSYHCKGGRLDYAYDYIQRNMGIDTEANYPYTAQQGVCKADRNQEVTIDGYASPVPNNERALSLLVSRQPVGAAVDAKRIDFKSYKGGIYKAPCETNRDHAVTIVGYGSEAGEDYWIIKNSWGTTWGEGGFMKLLRNISDRRGKCGIAMGSVYPICNPRVLVLILSTAWSSAEGERRSSGGLMRTEEEEIKWLFEEWQVKHEKSYQDLEEKQKRFEIFRNNLQFIDEHNRPENNHSFTVGLNDFADLSHEEYRSMFLSPQLNMSRLFPDLPMSDLYLPTDQIEPPASVDWRRLGAVGPVKYQDHCASCWAFAAVATVEGINAIVTGNLISLSEQELVDCEDQGYHCKGGRISDAYEYIQRNMGIDTEANYPYTAQQGVCKADRLYDKLKDQVVTIDGYAYAPRNDEWALSWLVSSQPVGACVDAHRRDFQFYEGGIYKAACTTNSNHAVTIVGYDSEADEDYWIIKNSYGDRWGEGGFMKLLRNISDRRGKCGIAIWPIYPIKRQNPIGFFKKEEGASLGGLEQEREKRELLKGVEESFFSKQTSHCCCCVFPLEKPPVSNLQEKKKKSQGNERWTDEKPIKPRVRQCDVYVRAYGPTRALLAVWYLCGHDAIRSP</sequence>
<evidence type="ECO:0000313" key="10">
    <source>
        <dbReference type="EMBL" id="MQM02135.1"/>
    </source>
</evidence>
<dbReference type="InterPro" id="IPR025661">
    <property type="entry name" value="Pept_asp_AS"/>
</dbReference>
<dbReference type="Gene3D" id="3.90.70.10">
    <property type="entry name" value="Cysteine proteinases"/>
    <property type="match status" value="2"/>
</dbReference>
<dbReference type="SMART" id="SM00848">
    <property type="entry name" value="Inhibitor_I29"/>
    <property type="match status" value="2"/>
</dbReference>
<dbReference type="InterPro" id="IPR000668">
    <property type="entry name" value="Peptidase_C1A_C"/>
</dbReference>
<keyword evidence="5" id="KW-0788">Thiol protease</keyword>
<comment type="caution">
    <text evidence="10">The sequence shown here is derived from an EMBL/GenBank/DDBJ whole genome shotgun (WGS) entry which is preliminary data.</text>
</comment>
<dbReference type="PANTHER" id="PTHR12411">
    <property type="entry name" value="CYSTEINE PROTEASE FAMILY C1-RELATED"/>
    <property type="match status" value="1"/>
</dbReference>
<dbReference type="Proteomes" id="UP000652761">
    <property type="component" value="Unassembled WGS sequence"/>
</dbReference>
<feature type="chain" id="PRO_5032835681" evidence="7">
    <location>
        <begin position="33"/>
        <end position="815"/>
    </location>
</feature>
<keyword evidence="4" id="KW-0378">Hydrolase</keyword>
<dbReference type="Pfam" id="PF08246">
    <property type="entry name" value="Inhibitor_I29"/>
    <property type="match status" value="2"/>
</dbReference>
<dbReference type="SMART" id="SM00645">
    <property type="entry name" value="Pept_C1"/>
    <property type="match status" value="2"/>
</dbReference>
<evidence type="ECO:0000256" key="3">
    <source>
        <dbReference type="ARBA" id="ARBA00022729"/>
    </source>
</evidence>
<dbReference type="OrthoDB" id="1404853at2759"/>
<keyword evidence="2" id="KW-0645">Protease</keyword>
<evidence type="ECO:0000259" key="8">
    <source>
        <dbReference type="SMART" id="SM00645"/>
    </source>
</evidence>
<feature type="domain" description="Cathepsin propeptide inhibitor" evidence="9">
    <location>
        <begin position="393"/>
        <end position="451"/>
    </location>
</feature>
<dbReference type="EMBL" id="NMUH01002800">
    <property type="protein sequence ID" value="MQM02135.1"/>
    <property type="molecule type" value="Genomic_DNA"/>
</dbReference>
<dbReference type="InterPro" id="IPR039417">
    <property type="entry name" value="Peptidase_C1A_papain-like"/>
</dbReference>
<evidence type="ECO:0000313" key="11">
    <source>
        <dbReference type="Proteomes" id="UP000652761"/>
    </source>
</evidence>
<keyword evidence="11" id="KW-1185">Reference proteome</keyword>
<dbReference type="InterPro" id="IPR025660">
    <property type="entry name" value="Pept_his_AS"/>
</dbReference>
<feature type="non-terminal residue" evidence="10">
    <location>
        <position position="815"/>
    </location>
</feature>
<dbReference type="AlphaFoldDB" id="A0A843WBH7"/>
<organism evidence="10 11">
    <name type="scientific">Colocasia esculenta</name>
    <name type="common">Wild taro</name>
    <name type="synonym">Arum esculentum</name>
    <dbReference type="NCBI Taxonomy" id="4460"/>
    <lineage>
        <taxon>Eukaryota</taxon>
        <taxon>Viridiplantae</taxon>
        <taxon>Streptophyta</taxon>
        <taxon>Embryophyta</taxon>
        <taxon>Tracheophyta</taxon>
        <taxon>Spermatophyta</taxon>
        <taxon>Magnoliopsida</taxon>
        <taxon>Liliopsida</taxon>
        <taxon>Araceae</taxon>
        <taxon>Aroideae</taxon>
        <taxon>Colocasieae</taxon>
        <taxon>Colocasia</taxon>
    </lineage>
</organism>
<comment type="similarity">
    <text evidence="1">Belongs to the peptidase C1 family.</text>
</comment>
<evidence type="ECO:0000256" key="7">
    <source>
        <dbReference type="SAM" id="SignalP"/>
    </source>
</evidence>
<evidence type="ECO:0000256" key="4">
    <source>
        <dbReference type="ARBA" id="ARBA00022801"/>
    </source>
</evidence>
<accession>A0A843WBH7</accession>
<dbReference type="InterPro" id="IPR038765">
    <property type="entry name" value="Papain-like_cys_pep_sf"/>
</dbReference>
<dbReference type="GO" id="GO:0008234">
    <property type="term" value="F:cysteine-type peptidase activity"/>
    <property type="evidence" value="ECO:0007669"/>
    <property type="project" value="UniProtKB-KW"/>
</dbReference>
<evidence type="ECO:0000256" key="5">
    <source>
        <dbReference type="ARBA" id="ARBA00022807"/>
    </source>
</evidence>
<dbReference type="InterPro" id="IPR013128">
    <property type="entry name" value="Peptidase_C1A"/>
</dbReference>
<dbReference type="PROSITE" id="PS00640">
    <property type="entry name" value="THIOL_PROTEASE_ASN"/>
    <property type="match status" value="1"/>
</dbReference>